<feature type="transmembrane region" description="Helical" evidence="2">
    <location>
        <begin position="6"/>
        <end position="25"/>
    </location>
</feature>
<keyword evidence="4" id="KW-1185">Reference proteome</keyword>
<proteinExistence type="predicted"/>
<feature type="transmembrane region" description="Helical" evidence="2">
    <location>
        <begin position="363"/>
        <end position="388"/>
    </location>
</feature>
<feature type="compositionally biased region" description="Polar residues" evidence="1">
    <location>
        <begin position="83"/>
        <end position="92"/>
    </location>
</feature>
<feature type="transmembrane region" description="Helical" evidence="2">
    <location>
        <begin position="504"/>
        <end position="521"/>
    </location>
</feature>
<feature type="transmembrane region" description="Helical" evidence="2">
    <location>
        <begin position="330"/>
        <end position="351"/>
    </location>
</feature>
<name>A0A1Q9CPL0_SYMMI</name>
<feature type="transmembrane region" description="Helical" evidence="2">
    <location>
        <begin position="233"/>
        <end position="252"/>
    </location>
</feature>
<keyword evidence="2" id="KW-0812">Transmembrane</keyword>
<keyword evidence="2" id="KW-1133">Transmembrane helix</keyword>
<dbReference type="Proteomes" id="UP000186817">
    <property type="component" value="Unassembled WGS sequence"/>
</dbReference>
<feature type="transmembrane region" description="Helical" evidence="2">
    <location>
        <begin position="564"/>
        <end position="586"/>
    </location>
</feature>
<evidence type="ECO:0000256" key="2">
    <source>
        <dbReference type="SAM" id="Phobius"/>
    </source>
</evidence>
<dbReference type="AlphaFoldDB" id="A0A1Q9CPL0"/>
<dbReference type="OMA" id="WDSACIN"/>
<evidence type="ECO:0000313" key="3">
    <source>
        <dbReference type="EMBL" id="OLP84807.1"/>
    </source>
</evidence>
<feature type="transmembrane region" description="Helical" evidence="2">
    <location>
        <begin position="463"/>
        <end position="484"/>
    </location>
</feature>
<protein>
    <recommendedName>
        <fullName evidence="5">Transmembrane protein</fullName>
    </recommendedName>
</protein>
<gene>
    <name evidence="3" type="ORF">AK812_SmicGene34277</name>
</gene>
<dbReference type="EMBL" id="LSRX01001017">
    <property type="protein sequence ID" value="OLP84807.1"/>
    <property type="molecule type" value="Genomic_DNA"/>
</dbReference>
<organism evidence="3 4">
    <name type="scientific">Symbiodinium microadriaticum</name>
    <name type="common">Dinoflagellate</name>
    <name type="synonym">Zooxanthella microadriatica</name>
    <dbReference type="NCBI Taxonomy" id="2951"/>
    <lineage>
        <taxon>Eukaryota</taxon>
        <taxon>Sar</taxon>
        <taxon>Alveolata</taxon>
        <taxon>Dinophyceae</taxon>
        <taxon>Suessiales</taxon>
        <taxon>Symbiodiniaceae</taxon>
        <taxon>Symbiodinium</taxon>
    </lineage>
</organism>
<feature type="compositionally biased region" description="Polar residues" evidence="1">
    <location>
        <begin position="31"/>
        <end position="47"/>
    </location>
</feature>
<feature type="region of interest" description="Disordered" evidence="1">
    <location>
        <begin position="31"/>
        <end position="51"/>
    </location>
</feature>
<keyword evidence="2" id="KW-0472">Membrane</keyword>
<feature type="region of interest" description="Disordered" evidence="1">
    <location>
        <begin position="71"/>
        <end position="99"/>
    </location>
</feature>
<dbReference type="OrthoDB" id="421815at2759"/>
<reference evidence="3 4" key="1">
    <citation type="submission" date="2016-02" db="EMBL/GenBank/DDBJ databases">
        <title>Genome analysis of coral dinoflagellate symbionts highlights evolutionary adaptations to a symbiotic lifestyle.</title>
        <authorList>
            <person name="Aranda M."/>
            <person name="Li Y."/>
            <person name="Liew Y.J."/>
            <person name="Baumgarten S."/>
            <person name="Simakov O."/>
            <person name="Wilson M."/>
            <person name="Piel J."/>
            <person name="Ashoor H."/>
            <person name="Bougouffa S."/>
            <person name="Bajic V.B."/>
            <person name="Ryu T."/>
            <person name="Ravasi T."/>
            <person name="Bayer T."/>
            <person name="Micklem G."/>
            <person name="Kim H."/>
            <person name="Bhak J."/>
            <person name="Lajeunesse T.C."/>
            <person name="Voolstra C.R."/>
        </authorList>
    </citation>
    <scope>NUCLEOTIDE SEQUENCE [LARGE SCALE GENOMIC DNA]</scope>
    <source>
        <strain evidence="3 4">CCMP2467</strain>
    </source>
</reference>
<evidence type="ECO:0008006" key="5">
    <source>
        <dbReference type="Google" id="ProtNLM"/>
    </source>
</evidence>
<sequence>MRRVAMAAISVSVGMAVLALAGVAFHKSDVSSSVGTGQESRLWSMQPSDDDTGREFMDSVAGLPGIPYSSEQLQSLRHPPKASSLQQNGSATTPPPVPTIPERATVLVVERIGVSLDRGFETAASEFEAKYADFVSSMQAVRPETVRGIRLGKVLHHGPWLWWHGRLKDMYRHSEVASNIDMFVSHSWQTPAWKKYLNLLILRNGLPAMVLGTLGASVANVLSQHLILPPLEVLGGGWCLLSGCLIYYLTLLRWRPRTILFWDSACINQHDPLLKAEGLASLGAILKQSKTLLVLWDQTFVSRLWCMFEMAAYLHGRAGSSASVTVRSPLAGVLVLSVHASLCMITFLYFLPADSFFEPSQTMVVIACLALPGILSFSFVISTVRAYWRDIDTMEQHMLSFALDNSKCACCSPEQTDDCNKRVCDRRIMKTCIENWFGQVSSFESRIRSEERTALADKLRNHLIVYFEMVLAGSPLIWSGLELLLRVPPDLQIPMLIKKTVECLAVLPIILKVFSLVTYKLRFRWCSRHLDFCLSVGIAAMGMSMWAMYLVIDFYVIYHFIVNPFAASLTSASVWLLLLLTVWTWIRE</sequence>
<comment type="caution">
    <text evidence="3">The sequence shown here is derived from an EMBL/GenBank/DDBJ whole genome shotgun (WGS) entry which is preliminary data.</text>
</comment>
<feature type="transmembrane region" description="Helical" evidence="2">
    <location>
        <begin position="533"/>
        <end position="558"/>
    </location>
</feature>
<evidence type="ECO:0000256" key="1">
    <source>
        <dbReference type="SAM" id="MobiDB-lite"/>
    </source>
</evidence>
<accession>A0A1Q9CPL0</accession>
<evidence type="ECO:0000313" key="4">
    <source>
        <dbReference type="Proteomes" id="UP000186817"/>
    </source>
</evidence>
<feature type="transmembrane region" description="Helical" evidence="2">
    <location>
        <begin position="205"/>
        <end position="227"/>
    </location>
</feature>